<dbReference type="Gene3D" id="3.40.50.1980">
    <property type="entry name" value="Nitrogenase molybdenum iron protein domain"/>
    <property type="match status" value="2"/>
</dbReference>
<organism evidence="4 5">
    <name type="scientific">Selenomonas ruminantium</name>
    <dbReference type="NCBI Taxonomy" id="971"/>
    <lineage>
        <taxon>Bacteria</taxon>
        <taxon>Bacillati</taxon>
        <taxon>Bacillota</taxon>
        <taxon>Negativicutes</taxon>
        <taxon>Selenomonadales</taxon>
        <taxon>Selenomonadaceae</taxon>
        <taxon>Selenomonas</taxon>
    </lineage>
</organism>
<protein>
    <submittedName>
        <fullName evidence="4">Iron complex transport system substrate-binding protein</fullName>
    </submittedName>
</protein>
<evidence type="ECO:0000259" key="3">
    <source>
        <dbReference type="PROSITE" id="PS50983"/>
    </source>
</evidence>
<dbReference type="PROSITE" id="PS50983">
    <property type="entry name" value="FE_B12_PBP"/>
    <property type="match status" value="1"/>
</dbReference>
<dbReference type="Pfam" id="PF01497">
    <property type="entry name" value="Peripla_BP_2"/>
    <property type="match status" value="1"/>
</dbReference>
<name>A0A1I3CSK9_SELRU</name>
<dbReference type="EMBL" id="FOQK01000004">
    <property type="protein sequence ID" value="SFH77413.1"/>
    <property type="molecule type" value="Genomic_DNA"/>
</dbReference>
<dbReference type="Proteomes" id="UP000183639">
    <property type="component" value="Unassembled WGS sequence"/>
</dbReference>
<accession>A0A1I3CSK9</accession>
<dbReference type="PANTHER" id="PTHR30535:SF34">
    <property type="entry name" value="MOLYBDATE-BINDING PROTEIN MOLA"/>
    <property type="match status" value="1"/>
</dbReference>
<keyword evidence="2" id="KW-0732">Signal</keyword>
<feature type="chain" id="PRO_5039411606" evidence="2">
    <location>
        <begin position="25"/>
        <end position="329"/>
    </location>
</feature>
<dbReference type="PANTHER" id="PTHR30535">
    <property type="entry name" value="VITAMIN B12-BINDING PROTEIN"/>
    <property type="match status" value="1"/>
</dbReference>
<evidence type="ECO:0000256" key="1">
    <source>
        <dbReference type="ARBA" id="ARBA00008814"/>
    </source>
</evidence>
<evidence type="ECO:0000313" key="5">
    <source>
        <dbReference type="Proteomes" id="UP000183639"/>
    </source>
</evidence>
<comment type="similarity">
    <text evidence="1">Belongs to the bacterial solute-binding protein 8 family.</text>
</comment>
<dbReference type="GO" id="GO:0071281">
    <property type="term" value="P:cellular response to iron ion"/>
    <property type="evidence" value="ECO:0007669"/>
    <property type="project" value="TreeGrafter"/>
</dbReference>
<feature type="domain" description="Fe/B12 periplasmic-binding" evidence="3">
    <location>
        <begin position="53"/>
        <end position="320"/>
    </location>
</feature>
<dbReference type="AlphaFoldDB" id="A0A1I3CSK9"/>
<gene>
    <name evidence="4" type="ORF">SAMN04487861_104108</name>
</gene>
<evidence type="ECO:0000313" key="4">
    <source>
        <dbReference type="EMBL" id="SFH77413.1"/>
    </source>
</evidence>
<evidence type="ECO:0000256" key="2">
    <source>
        <dbReference type="SAM" id="SignalP"/>
    </source>
</evidence>
<feature type="signal peptide" evidence="2">
    <location>
        <begin position="1"/>
        <end position="24"/>
    </location>
</feature>
<dbReference type="PROSITE" id="PS51257">
    <property type="entry name" value="PROKAR_LIPOPROTEIN"/>
    <property type="match status" value="1"/>
</dbReference>
<sequence>MRKCWKIWCLAGLLAILLSLTGCGPKTGQQAAGGYVVTDIQGTQVSIPHKPQRILTLSMSTDEVVLGLVKPERMAGVNAMLDDPVSSNVVELGRQVATKVRNPSVEEIAAMQPDLVIVPDWGDISRVQSLRDLGIPVVVCKGAKNLQEIRETVELIAAAVGEPQRGTILLQKMDEKLAWIEQRLPQLPEQQRPSVVLISLMKTYGGRGCSFDEACHYAGVVNGMAAAGIEDGQAMSKEKLVAINPDVLFLPTYNDHGQYDIGKFRMEYLSDPSLQGLKAVQQGNLREPFEGYIYNCSQDFVLGVQEIAYRVYGDAFAQGTQEHLSAVDE</sequence>
<reference evidence="4 5" key="1">
    <citation type="submission" date="2016-10" db="EMBL/GenBank/DDBJ databases">
        <authorList>
            <person name="de Groot N.N."/>
        </authorList>
    </citation>
    <scope>NUCLEOTIDE SEQUENCE [LARGE SCALE GENOMIC DNA]</scope>
    <source>
        <strain evidence="4 5">Z108</strain>
    </source>
</reference>
<dbReference type="SUPFAM" id="SSF53807">
    <property type="entry name" value="Helical backbone' metal receptor"/>
    <property type="match status" value="1"/>
</dbReference>
<proteinExistence type="inferred from homology"/>
<dbReference type="InterPro" id="IPR050902">
    <property type="entry name" value="ABC_Transporter_SBP"/>
</dbReference>
<dbReference type="InterPro" id="IPR002491">
    <property type="entry name" value="ABC_transptr_periplasmic_BD"/>
</dbReference>
<dbReference type="RefSeq" id="WP_371263004.1">
    <property type="nucleotide sequence ID" value="NZ_FOQK01000004.1"/>
</dbReference>